<accession>A0AA40BYN7</accession>
<dbReference type="Proteomes" id="UP001174934">
    <property type="component" value="Unassembled WGS sequence"/>
</dbReference>
<protein>
    <recommendedName>
        <fullName evidence="6">Carbonyl reductase</fullName>
    </recommendedName>
</protein>
<gene>
    <name evidence="4" type="ORF">B0T17DRAFT_335899</name>
</gene>
<dbReference type="PANTHER" id="PTHR43963:SF6">
    <property type="entry name" value="CHAIN DEHYDROGENASE FAMILY PROTEIN, PUTATIVE (AFU_ORTHOLOGUE AFUA_3G15350)-RELATED"/>
    <property type="match status" value="1"/>
</dbReference>
<dbReference type="PRINTS" id="PR00081">
    <property type="entry name" value="GDHRDH"/>
</dbReference>
<keyword evidence="2" id="KW-0521">NADP</keyword>
<dbReference type="Gene3D" id="3.40.50.720">
    <property type="entry name" value="NAD(P)-binding Rossmann-like Domain"/>
    <property type="match status" value="1"/>
</dbReference>
<dbReference type="EMBL" id="JAULSR010000005">
    <property type="protein sequence ID" value="KAK0618368.1"/>
    <property type="molecule type" value="Genomic_DNA"/>
</dbReference>
<organism evidence="4 5">
    <name type="scientific">Bombardia bombarda</name>
    <dbReference type="NCBI Taxonomy" id="252184"/>
    <lineage>
        <taxon>Eukaryota</taxon>
        <taxon>Fungi</taxon>
        <taxon>Dikarya</taxon>
        <taxon>Ascomycota</taxon>
        <taxon>Pezizomycotina</taxon>
        <taxon>Sordariomycetes</taxon>
        <taxon>Sordariomycetidae</taxon>
        <taxon>Sordariales</taxon>
        <taxon>Lasiosphaeriaceae</taxon>
        <taxon>Bombardia</taxon>
    </lineage>
</organism>
<keyword evidence="5" id="KW-1185">Reference proteome</keyword>
<dbReference type="PANTHER" id="PTHR43963">
    <property type="entry name" value="CARBONYL REDUCTASE 1-RELATED"/>
    <property type="match status" value="1"/>
</dbReference>
<reference evidence="4" key="1">
    <citation type="submission" date="2023-06" db="EMBL/GenBank/DDBJ databases">
        <title>Genome-scale phylogeny and comparative genomics of the fungal order Sordariales.</title>
        <authorList>
            <consortium name="Lawrence Berkeley National Laboratory"/>
            <person name="Hensen N."/>
            <person name="Bonometti L."/>
            <person name="Westerberg I."/>
            <person name="Brannstrom I.O."/>
            <person name="Guillou S."/>
            <person name="Cros-Aarteil S."/>
            <person name="Calhoun S."/>
            <person name="Haridas S."/>
            <person name="Kuo A."/>
            <person name="Mondo S."/>
            <person name="Pangilinan J."/>
            <person name="Riley R."/>
            <person name="LaButti K."/>
            <person name="Andreopoulos B."/>
            <person name="Lipzen A."/>
            <person name="Chen C."/>
            <person name="Yanf M."/>
            <person name="Daum C."/>
            <person name="Ng V."/>
            <person name="Clum A."/>
            <person name="Steindorff A."/>
            <person name="Ohm R."/>
            <person name="Martin F."/>
            <person name="Silar P."/>
            <person name="Natvig D."/>
            <person name="Lalanne C."/>
            <person name="Gautier V."/>
            <person name="Ament-velasquez S.L."/>
            <person name="Kruys A."/>
            <person name="Hutchinson M.I."/>
            <person name="Powell A.J."/>
            <person name="Barry K."/>
            <person name="Miller A.N."/>
            <person name="Grigoriev I.V."/>
            <person name="Debuchy R."/>
            <person name="Gladieux P."/>
            <person name="Thoren M.H."/>
            <person name="Johannesson H."/>
        </authorList>
    </citation>
    <scope>NUCLEOTIDE SEQUENCE</scope>
    <source>
        <strain evidence="4">SMH3391-2</strain>
    </source>
</reference>
<evidence type="ECO:0000256" key="3">
    <source>
        <dbReference type="ARBA" id="ARBA00023002"/>
    </source>
</evidence>
<dbReference type="AlphaFoldDB" id="A0AA40BYN7"/>
<dbReference type="Pfam" id="PF00106">
    <property type="entry name" value="adh_short"/>
    <property type="match status" value="1"/>
</dbReference>
<dbReference type="InterPro" id="IPR002347">
    <property type="entry name" value="SDR_fam"/>
</dbReference>
<comment type="similarity">
    <text evidence="1">Belongs to the short-chain dehydrogenases/reductases (SDR) family.</text>
</comment>
<proteinExistence type="inferred from homology"/>
<name>A0AA40BYN7_9PEZI</name>
<sequence>MASTPSTTIVLVTGANQGIGYEIVKKLGTEHSDYHIILSGRRKDAVDEAVAKLKPLGFSLEGLVMDVASDESITEAAKYVSEKHGRLDVLINNAGVSVDVGPHPRKVWQDVFNVNVFGVVQVTDTFMPLLEKSQQTKRIVMISSSVGSLERKTDKNGFVRNIDYRVYTPTKSALNMVTLHYVARFDNDPTWKINLCCPGWCATNINDFQGMEDPKFGAINACRLATLGPDGETGTYTDRNGPIPW</sequence>
<dbReference type="SUPFAM" id="SSF51735">
    <property type="entry name" value="NAD(P)-binding Rossmann-fold domains"/>
    <property type="match status" value="1"/>
</dbReference>
<dbReference type="GO" id="GO:0016491">
    <property type="term" value="F:oxidoreductase activity"/>
    <property type="evidence" value="ECO:0007669"/>
    <property type="project" value="UniProtKB-KW"/>
</dbReference>
<evidence type="ECO:0000256" key="2">
    <source>
        <dbReference type="ARBA" id="ARBA00022857"/>
    </source>
</evidence>
<keyword evidence="3" id="KW-0560">Oxidoreductase</keyword>
<evidence type="ECO:0008006" key="6">
    <source>
        <dbReference type="Google" id="ProtNLM"/>
    </source>
</evidence>
<dbReference type="InterPro" id="IPR036291">
    <property type="entry name" value="NAD(P)-bd_dom_sf"/>
</dbReference>
<evidence type="ECO:0000256" key="1">
    <source>
        <dbReference type="ARBA" id="ARBA00006484"/>
    </source>
</evidence>
<comment type="caution">
    <text evidence="4">The sequence shown here is derived from an EMBL/GenBank/DDBJ whole genome shotgun (WGS) entry which is preliminary data.</text>
</comment>
<evidence type="ECO:0000313" key="4">
    <source>
        <dbReference type="EMBL" id="KAK0618368.1"/>
    </source>
</evidence>
<evidence type="ECO:0000313" key="5">
    <source>
        <dbReference type="Proteomes" id="UP001174934"/>
    </source>
</evidence>